<accession>A0ABD4VWL1</accession>
<dbReference type="InterPro" id="IPR039426">
    <property type="entry name" value="TonB-dep_rcpt-like"/>
</dbReference>
<reference evidence="3" key="1">
    <citation type="submission" date="2022-12" db="EMBL/GenBank/DDBJ databases">
        <title>Development of a Multilocus Sequence Typing Scheme for Bacteroides fragilis Based on Whole Genome Sequencing Data and Clinical Application.</title>
        <authorList>
            <person name="Nielsen F.D."/>
            <person name="Justesen U.S."/>
        </authorList>
    </citation>
    <scope>NUCLEOTIDE SEQUENCE</scope>
    <source>
        <strain evidence="3">BF_BC_ODE_DK_2015_2</strain>
    </source>
</reference>
<evidence type="ECO:0000313" key="3">
    <source>
        <dbReference type="EMBL" id="MCZ2655833.1"/>
    </source>
</evidence>
<comment type="subcellular location">
    <subcellularLocation>
        <location evidence="1">Cell outer membrane</location>
        <topology evidence="1">Multi-pass membrane protein</topology>
    </subcellularLocation>
</comment>
<dbReference type="InterPro" id="IPR023997">
    <property type="entry name" value="TonB-dep_OMP_SusC/RagA_CS"/>
</dbReference>
<dbReference type="Gene3D" id="2.60.40.1120">
    <property type="entry name" value="Carboxypeptidase-like, regulatory domain"/>
    <property type="match status" value="1"/>
</dbReference>
<dbReference type="GO" id="GO:0009279">
    <property type="term" value="C:cell outer membrane"/>
    <property type="evidence" value="ECO:0007669"/>
    <property type="project" value="UniProtKB-SubCell"/>
</dbReference>
<comment type="caution">
    <text evidence="3">The sequence shown here is derived from an EMBL/GenBank/DDBJ whole genome shotgun (WGS) entry which is preliminary data.</text>
</comment>
<keyword evidence="1" id="KW-0813">Transport</keyword>
<evidence type="ECO:0000259" key="2">
    <source>
        <dbReference type="Pfam" id="PF07715"/>
    </source>
</evidence>
<dbReference type="Pfam" id="PF07715">
    <property type="entry name" value="Plug"/>
    <property type="match status" value="1"/>
</dbReference>
<feature type="domain" description="TonB-dependent receptor plug" evidence="2">
    <location>
        <begin position="147"/>
        <end position="249"/>
    </location>
</feature>
<protein>
    <submittedName>
        <fullName evidence="3">TonB-dependent receptor</fullName>
    </submittedName>
</protein>
<keyword evidence="3" id="KW-0675">Receptor</keyword>
<dbReference type="RefSeq" id="WP_269098507.1">
    <property type="nucleotide sequence ID" value="NZ_JAPUAC010000015.1"/>
</dbReference>
<evidence type="ECO:0000313" key="4">
    <source>
        <dbReference type="Proteomes" id="UP001075704"/>
    </source>
</evidence>
<dbReference type="SUPFAM" id="SSF49464">
    <property type="entry name" value="Carboxypeptidase regulatory domain-like"/>
    <property type="match status" value="1"/>
</dbReference>
<dbReference type="NCBIfam" id="TIGR04057">
    <property type="entry name" value="SusC_RagA_signa"/>
    <property type="match status" value="1"/>
</dbReference>
<evidence type="ECO:0000256" key="1">
    <source>
        <dbReference type="PROSITE-ProRule" id="PRU01360"/>
    </source>
</evidence>
<keyword evidence="1" id="KW-0472">Membrane</keyword>
<dbReference type="AlphaFoldDB" id="A0ABD4VWL1"/>
<dbReference type="Pfam" id="PF13715">
    <property type="entry name" value="CarbopepD_reg_2"/>
    <property type="match status" value="1"/>
</dbReference>
<proteinExistence type="inferred from homology"/>
<dbReference type="Proteomes" id="UP001075704">
    <property type="component" value="Unassembled WGS sequence"/>
</dbReference>
<dbReference type="Gene3D" id="2.170.130.10">
    <property type="entry name" value="TonB-dependent receptor, plug domain"/>
    <property type="match status" value="1"/>
</dbReference>
<name>A0ABD4VWL1_BACFG</name>
<comment type="similarity">
    <text evidence="1">Belongs to the TonB-dependent receptor family.</text>
</comment>
<dbReference type="EMBL" id="JAPUAC010000015">
    <property type="protein sequence ID" value="MCZ2655833.1"/>
    <property type="molecule type" value="Genomic_DNA"/>
</dbReference>
<dbReference type="InterPro" id="IPR023996">
    <property type="entry name" value="TonB-dep_OMP_SusC/RagA"/>
</dbReference>
<dbReference type="PROSITE" id="PS52016">
    <property type="entry name" value="TONB_DEPENDENT_REC_3"/>
    <property type="match status" value="1"/>
</dbReference>
<dbReference type="InterPro" id="IPR012910">
    <property type="entry name" value="Plug_dom"/>
</dbReference>
<keyword evidence="1" id="KW-1134">Transmembrane beta strand</keyword>
<sequence>MTKRTNLFRSLARPREMHLCKIAGISFLLLCAAPQFMVAYTYENTAVTTTQQSKTEKITGVIIDTNGEAIIGASIKVQGSSTLGTVTNLEGEFTLNVPPRSMLEISYIGYKKLVVSVGKEKHLRLTLEEDTKTLDEVIVIGYGTTSKRKTTSAISSVDAESIAKAPVANVTQSLAGKAPGLIVSTSGGGIGNYSTISIRGGGTPLVVIDDIISEYRDFQNLNPEDIDQMTILKDASSTAVYGARAANGILMVVTKQGKAGKMSINYNFNYNMSQPTTLPKKYGSYDAAYYLNMSQTNDGNQPTYSPEQMEKFRTGSDPYAYPNVDWQDICLRSFAPEQRHSLTLSGGSEKVKAFTSLSYYDQQSIYKFNTNNMQRYNMRTNLVTDFKEIGLKVTAGMDGYIYQTEAPVTQYGSGYGSVWSHIQNKKPWELAYNEFGQYYVTTDHPLVEISPEGGYNHSEMTSVKANLVLDWMIPGVPGLKLKALGNYYTYNDRTKIWNKTPNQYDLEGNPNNPNKPSLSKSVWSTSGFTTQFFANYDRTFGKHTVGATAGIEATGNKVDNVSLSREEYLLIVDQIEAGPVATAKNGSYEDESARAGIIGRIKYDYASKYVVEASIRYDGSDLFPKGKRWGAFYSGSAAWVLSEESFWQTLKDKHIFDQFKIRGSYGEIGLDNIDRYSYLSSYTPSERGYLIDGSFVPGFSEGAMVSKDITWYTSKSMNIGFDFGSLNNRLSGSVDYFRMATTGYLASPSNVGYTGPLGTSLPNVKTNGESIRQGAEFILQWKEKRGDFEYVVSGNLTYFDSFYNINPFESEVNLKNPYIRSTQAKGYWGTGLTSLGYYSSQEDVMNSAKRPGSVNLGAGDIKYQDFNGDGIIDGSDNHRIGKNGFPRGNYGINVDLNYKGWFLNMLWQGATQNDLYMGNMIQGDASSGYLPVIYKFQSDTWTPSNTDSRYPRLRSSKTYNGNNNYQQSDFWLVNAAYIRLKNLSVGYDFKNRLLKRTAWLTKCNLALSGYNLLTFSPASKFGMDPEIGNGNLYTYPVSRVYSISINLGF</sequence>
<keyword evidence="1" id="KW-0998">Cell outer membrane</keyword>
<dbReference type="InterPro" id="IPR037066">
    <property type="entry name" value="Plug_dom_sf"/>
</dbReference>
<dbReference type="SUPFAM" id="SSF56935">
    <property type="entry name" value="Porins"/>
    <property type="match status" value="1"/>
</dbReference>
<dbReference type="NCBIfam" id="TIGR04056">
    <property type="entry name" value="OMP_RagA_SusC"/>
    <property type="match status" value="1"/>
</dbReference>
<gene>
    <name evidence="3" type="ORF">O1422_16850</name>
</gene>
<dbReference type="InterPro" id="IPR008969">
    <property type="entry name" value="CarboxyPept-like_regulatory"/>
</dbReference>
<keyword evidence="1" id="KW-0812">Transmembrane</keyword>
<organism evidence="3 4">
    <name type="scientific">Bacteroides fragilis</name>
    <dbReference type="NCBI Taxonomy" id="817"/>
    <lineage>
        <taxon>Bacteria</taxon>
        <taxon>Pseudomonadati</taxon>
        <taxon>Bacteroidota</taxon>
        <taxon>Bacteroidia</taxon>
        <taxon>Bacteroidales</taxon>
        <taxon>Bacteroidaceae</taxon>
        <taxon>Bacteroides</taxon>
    </lineage>
</organism>